<evidence type="ECO:0008006" key="3">
    <source>
        <dbReference type="Google" id="ProtNLM"/>
    </source>
</evidence>
<proteinExistence type="predicted"/>
<dbReference type="EMBL" id="CP017686">
    <property type="protein sequence ID" value="AYQ55274.1"/>
    <property type="molecule type" value="Genomic_DNA"/>
</dbReference>
<evidence type="ECO:0000313" key="2">
    <source>
        <dbReference type="Proteomes" id="UP000273278"/>
    </source>
</evidence>
<dbReference type="InterPro" id="IPR014998">
    <property type="entry name" value="DUF1848"/>
</dbReference>
<gene>
    <name evidence="1" type="ORF">BKD89_05610</name>
</gene>
<dbReference type="GeneID" id="41321919"/>
<accession>A0A3G3II87</accession>
<organism evidence="1 2">
    <name type="scientific">Methanomethylophilus alvi</name>
    <dbReference type="NCBI Taxonomy" id="1291540"/>
    <lineage>
        <taxon>Archaea</taxon>
        <taxon>Methanobacteriati</taxon>
        <taxon>Thermoplasmatota</taxon>
        <taxon>Thermoplasmata</taxon>
        <taxon>Methanomassiliicoccales</taxon>
        <taxon>Methanomethylophilaceae</taxon>
        <taxon>Methanomethylophilus</taxon>
    </lineage>
</organism>
<dbReference type="Pfam" id="PF08902">
    <property type="entry name" value="DUF1848"/>
    <property type="match status" value="1"/>
</dbReference>
<reference evidence="1 2" key="1">
    <citation type="submission" date="2016-10" db="EMBL/GenBank/DDBJ databases">
        <title>Complete genome of the TMA-utilizing, human hosted archaeon Methanomethylophilus alvus Gen. nov, sp. nov., strain Mx-05, derived from a pure culture.</title>
        <authorList>
            <person name="Brugere J.-F."/>
            <person name="Ben Hania W."/>
            <person name="Chaudhary P.P."/>
            <person name="Gaci N."/>
            <person name="Borrel G."/>
            <person name="Cao Van Tuat L."/>
            <person name="Fardeau M.-L."/>
            <person name="Harris H.M.B."/>
            <person name="O'Toole P.W."/>
            <person name="Ollivier B."/>
        </authorList>
    </citation>
    <scope>NUCLEOTIDE SEQUENCE [LARGE SCALE GENOMIC DNA]</scope>
    <source>
        <strain evidence="1 2">Mx-05</strain>
    </source>
</reference>
<evidence type="ECO:0000313" key="1">
    <source>
        <dbReference type="EMBL" id="AYQ55274.1"/>
    </source>
</evidence>
<dbReference type="RefSeq" id="WP_048097836.1">
    <property type="nucleotide sequence ID" value="NZ_CAYARL010000026.1"/>
</dbReference>
<dbReference type="AlphaFoldDB" id="A0A3G3II87"/>
<sequence length="311" mass="36549">MIICASRRTDIPAFHAEWMVNRLRAGYCLVRNPVYRQLVYRVDLTRRNVDAIVFISKDPRPMVPYLKEIGSMGHMYMFQITINPYGRDLEPGVPFKADVADSFKEISDRIGKDRVVWRYDPIVINDRYSIDWHRRKFELLCRELEGYTDRCTFSFIDMYGKLGKFGDRLRSVSFSEMDRMAEMMVPIAERYGMRLGYCCAHRDLSQYGIEPRGCIDRQTMRSLDIPFEEMDTPLREGCRCVRNIDIGEYNTCSHDCLYCYANTNDPSSRTEKVYDPEGELLFGTLGPEDEVVPLKGRETPRLSDYFDYRQY</sequence>
<name>A0A3G3II87_9ARCH</name>
<protein>
    <recommendedName>
        <fullName evidence="3">DUF1848 domain-containing protein</fullName>
    </recommendedName>
</protein>
<dbReference type="Proteomes" id="UP000273278">
    <property type="component" value="Chromosome"/>
</dbReference>